<evidence type="ECO:0000256" key="4">
    <source>
        <dbReference type="ARBA" id="ARBA00023180"/>
    </source>
</evidence>
<dbReference type="PANTHER" id="PTHR22835">
    <property type="entry name" value="ZINC FINGER FYVE DOMAIN CONTAINING PROTEIN"/>
    <property type="match status" value="1"/>
</dbReference>
<evidence type="ECO:0000256" key="3">
    <source>
        <dbReference type="ARBA" id="ARBA00022801"/>
    </source>
</evidence>
<evidence type="ECO:0000256" key="5">
    <source>
        <dbReference type="SAM" id="SignalP"/>
    </source>
</evidence>
<keyword evidence="3" id="KW-0378">Hydrolase</keyword>
<dbReference type="SUPFAM" id="SSF52266">
    <property type="entry name" value="SGNH hydrolase"/>
    <property type="match status" value="1"/>
</dbReference>
<dbReference type="Gene3D" id="3.40.50.1110">
    <property type="entry name" value="SGNH hydrolase"/>
    <property type="match status" value="2"/>
</dbReference>
<reference evidence="6" key="1">
    <citation type="journal article" date="2023" name="Nat. Commun.">
        <title>Diploid and tetraploid genomes of Acorus and the evolution of monocots.</title>
        <authorList>
            <person name="Ma L."/>
            <person name="Liu K.W."/>
            <person name="Li Z."/>
            <person name="Hsiao Y.Y."/>
            <person name="Qi Y."/>
            <person name="Fu T."/>
            <person name="Tang G.D."/>
            <person name="Zhang D."/>
            <person name="Sun W.H."/>
            <person name="Liu D.K."/>
            <person name="Li Y."/>
            <person name="Chen G.Z."/>
            <person name="Liu X.D."/>
            <person name="Liao X.Y."/>
            <person name="Jiang Y.T."/>
            <person name="Yu X."/>
            <person name="Hao Y."/>
            <person name="Huang J."/>
            <person name="Zhao X.W."/>
            <person name="Ke S."/>
            <person name="Chen Y.Y."/>
            <person name="Wu W.L."/>
            <person name="Hsu J.L."/>
            <person name="Lin Y.F."/>
            <person name="Huang M.D."/>
            <person name="Li C.Y."/>
            <person name="Huang L."/>
            <person name="Wang Z.W."/>
            <person name="Zhao X."/>
            <person name="Zhong W.Y."/>
            <person name="Peng D.H."/>
            <person name="Ahmad S."/>
            <person name="Lan S."/>
            <person name="Zhang J.S."/>
            <person name="Tsai W.C."/>
            <person name="Van de Peer Y."/>
            <person name="Liu Z.J."/>
        </authorList>
    </citation>
    <scope>NUCLEOTIDE SEQUENCE</scope>
    <source>
        <strain evidence="6">CP</strain>
    </source>
</reference>
<keyword evidence="4" id="KW-0325">Glycoprotein</keyword>
<dbReference type="CDD" id="cd01837">
    <property type="entry name" value="SGNH_plant_lipase_like"/>
    <property type="match status" value="2"/>
</dbReference>
<name>A0AAV9D210_ACOCL</name>
<evidence type="ECO:0000313" key="7">
    <source>
        <dbReference type="Proteomes" id="UP001180020"/>
    </source>
</evidence>
<reference evidence="6" key="2">
    <citation type="submission" date="2023-06" db="EMBL/GenBank/DDBJ databases">
        <authorList>
            <person name="Ma L."/>
            <person name="Liu K.-W."/>
            <person name="Li Z."/>
            <person name="Hsiao Y.-Y."/>
            <person name="Qi Y."/>
            <person name="Fu T."/>
            <person name="Tang G."/>
            <person name="Zhang D."/>
            <person name="Sun W.-H."/>
            <person name="Liu D.-K."/>
            <person name="Li Y."/>
            <person name="Chen G.-Z."/>
            <person name="Liu X.-D."/>
            <person name="Liao X.-Y."/>
            <person name="Jiang Y.-T."/>
            <person name="Yu X."/>
            <person name="Hao Y."/>
            <person name="Huang J."/>
            <person name="Zhao X.-W."/>
            <person name="Ke S."/>
            <person name="Chen Y.-Y."/>
            <person name="Wu W.-L."/>
            <person name="Hsu J.-L."/>
            <person name="Lin Y.-F."/>
            <person name="Huang M.-D."/>
            <person name="Li C.-Y."/>
            <person name="Huang L."/>
            <person name="Wang Z.-W."/>
            <person name="Zhao X."/>
            <person name="Zhong W.-Y."/>
            <person name="Peng D.-H."/>
            <person name="Ahmad S."/>
            <person name="Lan S."/>
            <person name="Zhang J.-S."/>
            <person name="Tsai W.-C."/>
            <person name="Van De Peer Y."/>
            <person name="Liu Z.-J."/>
        </authorList>
    </citation>
    <scope>NUCLEOTIDE SEQUENCE</scope>
    <source>
        <strain evidence="6">CP</strain>
        <tissue evidence="6">Leaves</tissue>
    </source>
</reference>
<gene>
    <name evidence="6" type="ORF">QJS10_CPA16g01720</name>
</gene>
<comment type="caution">
    <text evidence="6">The sequence shown here is derived from an EMBL/GenBank/DDBJ whole genome shotgun (WGS) entry which is preliminary data.</text>
</comment>
<dbReference type="InterPro" id="IPR001087">
    <property type="entry name" value="GDSL"/>
</dbReference>
<dbReference type="PANTHER" id="PTHR22835:SF275">
    <property type="entry name" value="OS01G0331100 PROTEIN"/>
    <property type="match status" value="1"/>
</dbReference>
<dbReference type="InterPro" id="IPR035669">
    <property type="entry name" value="SGNH_plant_lipase-like"/>
</dbReference>
<feature type="signal peptide" evidence="5">
    <location>
        <begin position="1"/>
        <end position="26"/>
    </location>
</feature>
<protein>
    <submittedName>
        <fullName evidence="6">GDSL esterase/lipase</fullName>
    </submittedName>
</protein>
<organism evidence="6 7">
    <name type="scientific">Acorus calamus</name>
    <name type="common">Sweet flag</name>
    <dbReference type="NCBI Taxonomy" id="4465"/>
    <lineage>
        <taxon>Eukaryota</taxon>
        <taxon>Viridiplantae</taxon>
        <taxon>Streptophyta</taxon>
        <taxon>Embryophyta</taxon>
        <taxon>Tracheophyta</taxon>
        <taxon>Spermatophyta</taxon>
        <taxon>Magnoliopsida</taxon>
        <taxon>Liliopsida</taxon>
        <taxon>Acoraceae</taxon>
        <taxon>Acorus</taxon>
    </lineage>
</organism>
<accession>A0AAV9D210</accession>
<dbReference type="Proteomes" id="UP001180020">
    <property type="component" value="Unassembled WGS sequence"/>
</dbReference>
<dbReference type="GO" id="GO:0016788">
    <property type="term" value="F:hydrolase activity, acting on ester bonds"/>
    <property type="evidence" value="ECO:0007669"/>
    <property type="project" value="InterPro"/>
</dbReference>
<dbReference type="Pfam" id="PF00657">
    <property type="entry name" value="Lipase_GDSL"/>
    <property type="match status" value="2"/>
</dbReference>
<sequence length="681" mass="74255">MDNVIQARKTLLLIWISLSTPLSVHSRCTTRPVIFNFGDSNSDTGGLLAGLGLPIDPPNGRSFFHGESTGRLCDGRLIIDFLCESLGCDHFLSPYLDSVGSDFTNGVNFGIIGSSILPEFVPFNLNVQLMQFLQFKSRSMRFAKQGLGTHYDENVFRNALYSFDIGQNDLSNAFDDHLSYSQIVERIPSILNELQKAIQAIYDQGGVNFWIHNTGPLGCLPQKLSLQSKATASGFDRYGCLATLNAAAKAFNDGLSSLCDRMRSKLNNATIVYTDIFTIKYDLIINSIRYGFGNPLTACCGYGGPPYNYNINVTCGHTGSRACPVGSQYVSWDVLHNSCIVDSAQCKRRPIIFNFGDSNSDTGGASAGLGSQFGPFEGRIFPTGYTGRLCDGRLIIDFLCESVNSSYLSPYLESLGPNFTNGANFAVAGAGTLSRETAFSLHIQVQEFLHFKNRIHELASKGSVTPIDEDEFSSAVYTMDIGQNDIAYAFTHLSYSQVIDNNPLILNEIKDAVQTIYNNGGRNFWLHNTGPLGCLPQKLSVCGKNTSNLDPYGCLINFNSAAKAFNDGLRSLRDVMQSQLSNATIVYTDVFTIKYNLIVNSGKYGFDNPLMACCGNGGPPYNFNPSAMCGGPGSQACANGTRYASWDGVHYTEAANAIVASRILSANYSTPALKFDYFCNQ</sequence>
<keyword evidence="2 5" id="KW-0732">Signal</keyword>
<dbReference type="EMBL" id="JAUJYO010000016">
    <property type="protein sequence ID" value="KAK1294247.1"/>
    <property type="molecule type" value="Genomic_DNA"/>
</dbReference>
<dbReference type="InterPro" id="IPR036514">
    <property type="entry name" value="SGNH_hydro_sf"/>
</dbReference>
<feature type="chain" id="PRO_5043687194" evidence="5">
    <location>
        <begin position="27"/>
        <end position="681"/>
    </location>
</feature>
<evidence type="ECO:0000256" key="1">
    <source>
        <dbReference type="ARBA" id="ARBA00008668"/>
    </source>
</evidence>
<evidence type="ECO:0000256" key="2">
    <source>
        <dbReference type="ARBA" id="ARBA00022729"/>
    </source>
</evidence>
<comment type="similarity">
    <text evidence="1">Belongs to the 'GDSL' lipolytic enzyme family.</text>
</comment>
<keyword evidence="7" id="KW-1185">Reference proteome</keyword>
<proteinExistence type="inferred from homology"/>
<evidence type="ECO:0000313" key="6">
    <source>
        <dbReference type="EMBL" id="KAK1294247.1"/>
    </source>
</evidence>
<dbReference type="AlphaFoldDB" id="A0AAV9D210"/>